<accession>A0A8H3FXU4</accession>
<gene>
    <name evidence="5" type="ORF">ALECFALPRED_005154</name>
</gene>
<dbReference type="Proteomes" id="UP000664203">
    <property type="component" value="Unassembled WGS sequence"/>
</dbReference>
<feature type="transmembrane region" description="Helical" evidence="4">
    <location>
        <begin position="586"/>
        <end position="603"/>
    </location>
</feature>
<dbReference type="InterPro" id="IPR000960">
    <property type="entry name" value="Flavin_mOase"/>
</dbReference>
<dbReference type="Pfam" id="PF13738">
    <property type="entry name" value="Pyr_redox_3"/>
    <property type="match status" value="1"/>
</dbReference>
<keyword evidence="4" id="KW-0812">Transmembrane</keyword>
<dbReference type="GO" id="GO:0016491">
    <property type="term" value="F:oxidoreductase activity"/>
    <property type="evidence" value="ECO:0007669"/>
    <property type="project" value="UniProtKB-KW"/>
</dbReference>
<evidence type="ECO:0008006" key="7">
    <source>
        <dbReference type="Google" id="ProtNLM"/>
    </source>
</evidence>
<dbReference type="PIRSF" id="PIRSF000332">
    <property type="entry name" value="FMO"/>
    <property type="match status" value="1"/>
</dbReference>
<dbReference type="Gene3D" id="3.50.50.60">
    <property type="entry name" value="FAD/NAD(P)-binding domain"/>
    <property type="match status" value="2"/>
</dbReference>
<keyword evidence="3" id="KW-0560">Oxidoreductase</keyword>
<keyword evidence="2" id="KW-0274">FAD</keyword>
<keyword evidence="1" id="KW-0285">Flavoprotein</keyword>
<dbReference type="AlphaFoldDB" id="A0A8H3FXU4"/>
<organism evidence="5 6">
    <name type="scientific">Alectoria fallacina</name>
    <dbReference type="NCBI Taxonomy" id="1903189"/>
    <lineage>
        <taxon>Eukaryota</taxon>
        <taxon>Fungi</taxon>
        <taxon>Dikarya</taxon>
        <taxon>Ascomycota</taxon>
        <taxon>Pezizomycotina</taxon>
        <taxon>Lecanoromycetes</taxon>
        <taxon>OSLEUM clade</taxon>
        <taxon>Lecanoromycetidae</taxon>
        <taxon>Lecanorales</taxon>
        <taxon>Lecanorineae</taxon>
        <taxon>Parmeliaceae</taxon>
        <taxon>Alectoria</taxon>
    </lineage>
</organism>
<dbReference type="SUPFAM" id="SSF51905">
    <property type="entry name" value="FAD/NAD(P)-binding domain"/>
    <property type="match status" value="2"/>
</dbReference>
<dbReference type="GO" id="GO:0050661">
    <property type="term" value="F:NADP binding"/>
    <property type="evidence" value="ECO:0007669"/>
    <property type="project" value="InterPro"/>
</dbReference>
<keyword evidence="4" id="KW-1133">Transmembrane helix</keyword>
<reference evidence="5" key="1">
    <citation type="submission" date="2021-03" db="EMBL/GenBank/DDBJ databases">
        <authorList>
            <person name="Tagirdzhanova G."/>
        </authorList>
    </citation>
    <scope>NUCLEOTIDE SEQUENCE</scope>
</reference>
<dbReference type="GO" id="GO:0050660">
    <property type="term" value="F:flavin adenine dinucleotide binding"/>
    <property type="evidence" value="ECO:0007669"/>
    <property type="project" value="InterPro"/>
</dbReference>
<dbReference type="OrthoDB" id="2915840at2759"/>
<proteinExistence type="predicted"/>
<sequence length="604" mass="67087">MANENFDLVVIGAGWTGLVAASTYMKLAPTTRLLILDDGKSIGGVWNDEGIYPNLFAQVGHGMFEYSDYPMKSTGITPDRYISGNTVNEYLRDFAKQTNIVGAIRLETKVKRIEKQHTKPTSWLLTIDNGGQESVLESAKLIVASGVTSGPYVPDIPRNNFTKPVIHSAQIGTSMSALKDDNVKRVVVLGAAKSAYDAVFLMLKQGKKVDWVIRADGTGPLSIMPPLIFGLFNTIDVVSTRAFALLSPSIQQTSGFWYHVLQKSWAGRKFTSIAWRMVTFIAEYSADYQRNDNIRKLRPIPHGYALHWANSGLGIASVPDYWKTVHEGDVTVHRTSIESLVNDTVKLGDGTVIDADYVLMATGWTHHLSTFSSGQRAELGLPSKIGLEDKWAEKDAQAAVKVDQLLPNLNSIPKPMPKEVKETSPPGEPWRLYRSLVSPEMAAANDRSIFFPGKVHTAFTPLMSETQALWGAAFLLGKIEMPSLEKMQEEVALWNAWTRKRYLAQGRKHSYAIYDYLAYADGLLKDLGIKTNRKSNIFAEMFSPYRPSDYRGLIEEFLVAQKQAELRKTGSTSLLSRSYSLLSQRLVLIVSSSVLLVLATAMFM</sequence>
<dbReference type="EMBL" id="CAJPDR010000319">
    <property type="protein sequence ID" value="CAF9932070.1"/>
    <property type="molecule type" value="Genomic_DNA"/>
</dbReference>
<comment type="caution">
    <text evidence="5">The sequence shown here is derived from an EMBL/GenBank/DDBJ whole genome shotgun (WGS) entry which is preliminary data.</text>
</comment>
<evidence type="ECO:0000256" key="3">
    <source>
        <dbReference type="ARBA" id="ARBA00023002"/>
    </source>
</evidence>
<keyword evidence="6" id="KW-1185">Reference proteome</keyword>
<name>A0A8H3FXU4_9LECA</name>
<dbReference type="InterPro" id="IPR050346">
    <property type="entry name" value="FMO-like"/>
</dbReference>
<dbReference type="PANTHER" id="PTHR23023">
    <property type="entry name" value="DIMETHYLANILINE MONOOXYGENASE"/>
    <property type="match status" value="1"/>
</dbReference>
<evidence type="ECO:0000313" key="5">
    <source>
        <dbReference type="EMBL" id="CAF9932070.1"/>
    </source>
</evidence>
<evidence type="ECO:0000256" key="1">
    <source>
        <dbReference type="ARBA" id="ARBA00022630"/>
    </source>
</evidence>
<dbReference type="InterPro" id="IPR036188">
    <property type="entry name" value="FAD/NAD-bd_sf"/>
</dbReference>
<protein>
    <recommendedName>
        <fullName evidence="7">Flavin-containing monooxygenase</fullName>
    </recommendedName>
</protein>
<evidence type="ECO:0000256" key="2">
    <source>
        <dbReference type="ARBA" id="ARBA00022827"/>
    </source>
</evidence>
<keyword evidence="4" id="KW-0472">Membrane</keyword>
<evidence type="ECO:0000313" key="6">
    <source>
        <dbReference type="Proteomes" id="UP000664203"/>
    </source>
</evidence>
<evidence type="ECO:0000256" key="4">
    <source>
        <dbReference type="SAM" id="Phobius"/>
    </source>
</evidence>